<name>A0A9Q0DR61_9TELE</name>
<feature type="region of interest" description="Disordered" evidence="1">
    <location>
        <begin position="1"/>
        <end position="48"/>
    </location>
</feature>
<organism evidence="2 3">
    <name type="scientific">Muraenolepis orangiensis</name>
    <name type="common">Patagonian moray cod</name>
    <dbReference type="NCBI Taxonomy" id="630683"/>
    <lineage>
        <taxon>Eukaryota</taxon>
        <taxon>Metazoa</taxon>
        <taxon>Chordata</taxon>
        <taxon>Craniata</taxon>
        <taxon>Vertebrata</taxon>
        <taxon>Euteleostomi</taxon>
        <taxon>Actinopterygii</taxon>
        <taxon>Neopterygii</taxon>
        <taxon>Teleostei</taxon>
        <taxon>Neoteleostei</taxon>
        <taxon>Acanthomorphata</taxon>
        <taxon>Zeiogadaria</taxon>
        <taxon>Gadariae</taxon>
        <taxon>Gadiformes</taxon>
        <taxon>Muraenolepidoidei</taxon>
        <taxon>Muraenolepididae</taxon>
        <taxon>Muraenolepis</taxon>
    </lineage>
</organism>
<proteinExistence type="predicted"/>
<feature type="region of interest" description="Disordered" evidence="1">
    <location>
        <begin position="107"/>
        <end position="128"/>
    </location>
</feature>
<gene>
    <name evidence="2" type="ORF">NHX12_005236</name>
</gene>
<keyword evidence="3" id="KW-1185">Reference proteome</keyword>
<dbReference type="Proteomes" id="UP001148018">
    <property type="component" value="Unassembled WGS sequence"/>
</dbReference>
<dbReference type="EMBL" id="JANIIK010000112">
    <property type="protein sequence ID" value="KAJ3592898.1"/>
    <property type="molecule type" value="Genomic_DNA"/>
</dbReference>
<evidence type="ECO:0000256" key="1">
    <source>
        <dbReference type="SAM" id="MobiDB-lite"/>
    </source>
</evidence>
<sequence length="128" mass="13346">MVSHEDLSDGGTDSPMVSHEDLSDGGTDSPMVSHEDLSDGGTDSPMSNVFPVEENLLLLLLQEDTDGKTTNEPPVSNKCQINTLCHTIRSVAAPLPPTVTRLTAANLPSPCVGGGQAGPDPRSPDINL</sequence>
<protein>
    <submittedName>
        <fullName evidence="2">Uncharacterized protein</fullName>
    </submittedName>
</protein>
<evidence type="ECO:0000313" key="2">
    <source>
        <dbReference type="EMBL" id="KAJ3592898.1"/>
    </source>
</evidence>
<reference evidence="2" key="1">
    <citation type="submission" date="2022-07" db="EMBL/GenBank/DDBJ databases">
        <title>Chromosome-level genome of Muraenolepis orangiensis.</title>
        <authorList>
            <person name="Kim J."/>
        </authorList>
    </citation>
    <scope>NUCLEOTIDE SEQUENCE</scope>
    <source>
        <strain evidence="2">KU_S4_2022</strain>
        <tissue evidence="2">Muscle</tissue>
    </source>
</reference>
<comment type="caution">
    <text evidence="2">The sequence shown here is derived from an EMBL/GenBank/DDBJ whole genome shotgun (WGS) entry which is preliminary data.</text>
</comment>
<dbReference type="AlphaFoldDB" id="A0A9Q0DR61"/>
<evidence type="ECO:0000313" key="3">
    <source>
        <dbReference type="Proteomes" id="UP001148018"/>
    </source>
</evidence>
<accession>A0A9Q0DR61</accession>